<evidence type="ECO:0000256" key="1">
    <source>
        <dbReference type="ARBA" id="ARBA00010518"/>
    </source>
</evidence>
<evidence type="ECO:0000256" key="2">
    <source>
        <dbReference type="ARBA" id="ARBA00022801"/>
    </source>
</evidence>
<proteinExistence type="inferred from homology"/>
<evidence type="ECO:0000256" key="3">
    <source>
        <dbReference type="PROSITE-ProRule" id="PRU10099"/>
    </source>
</evidence>
<dbReference type="SFLD" id="SFLDS00057">
    <property type="entry name" value="Glutaminase/Asparaginase"/>
    <property type="match status" value="1"/>
</dbReference>
<keyword evidence="2 7" id="KW-0378">Hydrolase</keyword>
<sequence length="309" mass="34042">MKKIAIIQTGGTIASKSSDKYDKNYSISDVALVEILPYEISTKAQISGVKFSQIDSKDADVNFWLNLADCVCKTIKTNDAIVITHGTDTMCETAYFLSLVLDTNKPIIITGAMRNSSSASSDGELNLYNSVCLAMHEKSSGVMIAINDEIHSAKDVIKIHSTNINAFVSPNFGKIGVINYGEVNFYTQTKQLKSRLVNTKEFIKTQIIYIYPGMDDEIFNIKSDVKGLVVIGYANATLPENVKNKLEILAKNGVIIVVSANTISGLITKEYENFITSNTLNPQKSRILLSLALSKTSNINEIKKYFLTH</sequence>
<evidence type="ECO:0000313" key="8">
    <source>
        <dbReference type="Proteomes" id="UP000789803"/>
    </source>
</evidence>
<dbReference type="Gene3D" id="3.40.50.1170">
    <property type="entry name" value="L-asparaginase, N-terminal domain"/>
    <property type="match status" value="1"/>
</dbReference>
<evidence type="ECO:0000256" key="4">
    <source>
        <dbReference type="PROSITE-ProRule" id="PRU10100"/>
    </source>
</evidence>
<dbReference type="InterPro" id="IPR027474">
    <property type="entry name" value="L-asparaginase_N"/>
</dbReference>
<dbReference type="PROSITE" id="PS00144">
    <property type="entry name" value="ASN_GLN_ASE_1"/>
    <property type="match status" value="1"/>
</dbReference>
<dbReference type="PRINTS" id="PR00139">
    <property type="entry name" value="ASNGLNASE"/>
</dbReference>
<dbReference type="InterPro" id="IPR020827">
    <property type="entry name" value="Asparaginase/glutaminase_AS1"/>
</dbReference>
<dbReference type="InterPro" id="IPR036152">
    <property type="entry name" value="Asp/glu_Ase-like_sf"/>
</dbReference>
<comment type="similarity">
    <text evidence="1">Belongs to the asparaginase 1 family.</text>
</comment>
<dbReference type="PROSITE" id="PS51732">
    <property type="entry name" value="ASN_GLN_ASE_3"/>
    <property type="match status" value="1"/>
</dbReference>
<dbReference type="PIRSF" id="PIRSF001220">
    <property type="entry name" value="L-ASNase_gatD"/>
    <property type="match status" value="1"/>
</dbReference>
<evidence type="ECO:0000259" key="6">
    <source>
        <dbReference type="Pfam" id="PF17763"/>
    </source>
</evidence>
<evidence type="ECO:0000313" key="7">
    <source>
        <dbReference type="EMBL" id="CAD7289737.1"/>
    </source>
</evidence>
<dbReference type="InterPro" id="IPR037152">
    <property type="entry name" value="L-asparaginase_N_sf"/>
</dbReference>
<dbReference type="EC" id="3.5.1.1" evidence="7"/>
<dbReference type="SUPFAM" id="SSF53774">
    <property type="entry name" value="Glutaminase/Asparaginase"/>
    <property type="match status" value="1"/>
</dbReference>
<accession>A0ABM8Q9X6</accession>
<dbReference type="InterPro" id="IPR040919">
    <property type="entry name" value="Asparaginase_C"/>
</dbReference>
<dbReference type="PIRSF" id="PIRSF500176">
    <property type="entry name" value="L_ASNase"/>
    <property type="match status" value="1"/>
</dbReference>
<dbReference type="Proteomes" id="UP000789803">
    <property type="component" value="Unassembled WGS sequence"/>
</dbReference>
<evidence type="ECO:0000259" key="5">
    <source>
        <dbReference type="Pfam" id="PF00710"/>
    </source>
</evidence>
<dbReference type="PROSITE" id="PS00917">
    <property type="entry name" value="ASN_GLN_ASE_2"/>
    <property type="match status" value="1"/>
</dbReference>
<dbReference type="Gene3D" id="3.40.50.40">
    <property type="match status" value="1"/>
</dbReference>
<name>A0ABM8Q9X6_9BACT</name>
<feature type="active site" evidence="4">
    <location>
        <position position="87"/>
    </location>
</feature>
<dbReference type="RefSeq" id="WP_229933586.1">
    <property type="nucleotide sequence ID" value="NZ_CAJHOF010000024.1"/>
</dbReference>
<protein>
    <submittedName>
        <fullName evidence="7">L-asparaginase</fullName>
        <ecNumber evidence="7">3.5.1.1</ecNumber>
    </submittedName>
</protein>
<dbReference type="InterPro" id="IPR004550">
    <property type="entry name" value="AsnASE_II"/>
</dbReference>
<reference evidence="7 8" key="1">
    <citation type="submission" date="2020-11" db="EMBL/GenBank/DDBJ databases">
        <authorList>
            <person name="Peeters C."/>
        </authorList>
    </citation>
    <scope>NUCLEOTIDE SEQUENCE [LARGE SCALE GENOMIC DNA]</scope>
    <source>
        <strain evidence="7 8">LMG 7974</strain>
    </source>
</reference>
<gene>
    <name evidence="7" type="primary">ansA</name>
    <name evidence="7" type="ORF">LMG7974_01815</name>
</gene>
<dbReference type="Pfam" id="PF00710">
    <property type="entry name" value="Asparaginase"/>
    <property type="match status" value="1"/>
</dbReference>
<dbReference type="InterPro" id="IPR006034">
    <property type="entry name" value="Asparaginase/glutaminase-like"/>
</dbReference>
<dbReference type="InterPro" id="IPR027475">
    <property type="entry name" value="Asparaginase/glutaminase_AS2"/>
</dbReference>
<organism evidence="7 8">
    <name type="scientific">Campylobacter majalis</name>
    <dbReference type="NCBI Taxonomy" id="2790656"/>
    <lineage>
        <taxon>Bacteria</taxon>
        <taxon>Pseudomonadati</taxon>
        <taxon>Campylobacterota</taxon>
        <taxon>Epsilonproteobacteria</taxon>
        <taxon>Campylobacterales</taxon>
        <taxon>Campylobacteraceae</taxon>
        <taxon>Campylobacter</taxon>
    </lineage>
</organism>
<keyword evidence="8" id="KW-1185">Reference proteome</keyword>
<feature type="domain" description="Asparaginase/glutaminase C-terminal" evidence="6">
    <location>
        <begin position="206"/>
        <end position="306"/>
    </location>
</feature>
<dbReference type="SMART" id="SM00870">
    <property type="entry name" value="Asparaginase"/>
    <property type="match status" value="1"/>
</dbReference>
<dbReference type="PANTHER" id="PTHR11707:SF28">
    <property type="entry name" value="60 KDA LYSOPHOSPHOLIPASE"/>
    <property type="match status" value="1"/>
</dbReference>
<dbReference type="CDD" id="cd08964">
    <property type="entry name" value="L-asparaginase_II"/>
    <property type="match status" value="1"/>
</dbReference>
<dbReference type="EMBL" id="CAJHOF010000024">
    <property type="protein sequence ID" value="CAD7289737.1"/>
    <property type="molecule type" value="Genomic_DNA"/>
</dbReference>
<dbReference type="PANTHER" id="PTHR11707">
    <property type="entry name" value="L-ASPARAGINASE"/>
    <property type="match status" value="1"/>
</dbReference>
<feature type="active site" evidence="3">
    <location>
        <position position="12"/>
    </location>
</feature>
<dbReference type="InterPro" id="IPR027473">
    <property type="entry name" value="L-asparaginase_C"/>
</dbReference>
<dbReference type="Pfam" id="PF17763">
    <property type="entry name" value="Asparaginase_C"/>
    <property type="match status" value="1"/>
</dbReference>
<feature type="domain" description="L-asparaginase N-terminal" evidence="5">
    <location>
        <begin position="3"/>
        <end position="189"/>
    </location>
</feature>
<dbReference type="GO" id="GO:0004067">
    <property type="term" value="F:asparaginase activity"/>
    <property type="evidence" value="ECO:0007669"/>
    <property type="project" value="UniProtKB-EC"/>
</dbReference>
<comment type="caution">
    <text evidence="7">The sequence shown here is derived from an EMBL/GenBank/DDBJ whole genome shotgun (WGS) entry which is preliminary data.</text>
</comment>